<name>C9L7Y9_BLAHA</name>
<dbReference type="HOGENOM" id="CLU_3115093_0_0_9"/>
<evidence type="ECO:0000313" key="1">
    <source>
        <dbReference type="EMBL" id="EEX21884.1"/>
    </source>
</evidence>
<comment type="caution">
    <text evidence="1">The sequence shown here is derived from an EMBL/GenBank/DDBJ whole genome shotgun (WGS) entry which is preliminary data.</text>
</comment>
<organism evidence="1 2">
    <name type="scientific">Blautia hansenii DSM 20583</name>
    <dbReference type="NCBI Taxonomy" id="537007"/>
    <lineage>
        <taxon>Bacteria</taxon>
        <taxon>Bacillati</taxon>
        <taxon>Bacillota</taxon>
        <taxon>Clostridia</taxon>
        <taxon>Lachnospirales</taxon>
        <taxon>Lachnospiraceae</taxon>
        <taxon>Blautia</taxon>
    </lineage>
</organism>
<dbReference type="STRING" id="537007.BLAHAN_05512"/>
<proteinExistence type="predicted"/>
<dbReference type="RefSeq" id="WP_003020777.1">
    <property type="nucleotide sequence ID" value="NZ_CP022413.2"/>
</dbReference>
<dbReference type="EMBL" id="ABYU02000016">
    <property type="protein sequence ID" value="EEX21884.1"/>
    <property type="molecule type" value="Genomic_DNA"/>
</dbReference>
<protein>
    <submittedName>
        <fullName evidence="1">Uncharacterized protein</fullName>
    </submittedName>
</protein>
<accession>C9L7Y9</accession>
<keyword evidence="2" id="KW-1185">Reference proteome</keyword>
<dbReference type="AlphaFoldDB" id="C9L7Y9"/>
<sequence length="50" mass="5820">MKENICNKEIHAYQNEDGTYRVEINEGDTFVSIEKVDINITVYAIKNDKN</sequence>
<gene>
    <name evidence="1" type="ORF">BLAHAN_05512</name>
</gene>
<reference evidence="1" key="1">
    <citation type="submission" date="2009-09" db="EMBL/GenBank/DDBJ databases">
        <authorList>
            <person name="Weinstock G."/>
            <person name="Sodergren E."/>
            <person name="Clifton S."/>
            <person name="Fulton L."/>
            <person name="Fulton B."/>
            <person name="Courtney L."/>
            <person name="Fronick C."/>
            <person name="Harrison M."/>
            <person name="Strong C."/>
            <person name="Farmer C."/>
            <person name="Delahaunty K."/>
            <person name="Markovic C."/>
            <person name="Hall O."/>
            <person name="Minx P."/>
            <person name="Tomlinson C."/>
            <person name="Mitreva M."/>
            <person name="Nelson J."/>
            <person name="Hou S."/>
            <person name="Wollam A."/>
            <person name="Pepin K.H."/>
            <person name="Johnson M."/>
            <person name="Bhonagiri V."/>
            <person name="Nash W.E."/>
            <person name="Warren W."/>
            <person name="Chinwalla A."/>
            <person name="Mardis E.R."/>
            <person name="Wilson R.K."/>
        </authorList>
    </citation>
    <scope>NUCLEOTIDE SEQUENCE [LARGE SCALE GENOMIC DNA]</scope>
    <source>
        <strain evidence="1">DSM 20583</strain>
    </source>
</reference>
<evidence type="ECO:0000313" key="2">
    <source>
        <dbReference type="Proteomes" id="UP000003755"/>
    </source>
</evidence>
<dbReference type="Proteomes" id="UP000003755">
    <property type="component" value="Unassembled WGS sequence"/>
</dbReference>